<evidence type="ECO:0000256" key="2">
    <source>
        <dbReference type="ARBA" id="ARBA00012000"/>
    </source>
</evidence>
<evidence type="ECO:0000256" key="4">
    <source>
        <dbReference type="ARBA" id="ARBA00023204"/>
    </source>
</evidence>
<dbReference type="PANTHER" id="PTHR43003:SF5">
    <property type="entry name" value="DNA-3-METHYLADENINE GLYCOSYLASE"/>
    <property type="match status" value="1"/>
</dbReference>
<accession>A0ABX7BJY3</accession>
<reference evidence="6 7" key="1">
    <citation type="submission" date="2021-01" db="EMBL/GenBank/DDBJ databases">
        <title>Brevundimonas vitis sp. nov., an bacterium isolated from grape (Vitis vinifera).</title>
        <authorList>
            <person name="Jiang L."/>
            <person name="Lee J."/>
        </authorList>
    </citation>
    <scope>NUCLEOTIDE SEQUENCE [LARGE SCALE GENOMIC DNA]</scope>
    <source>
        <strain evidence="6 7">GRTSA-9</strain>
    </source>
</reference>
<dbReference type="PANTHER" id="PTHR43003">
    <property type="entry name" value="DNA-3-METHYLADENINE GLYCOSYLASE"/>
    <property type="match status" value="1"/>
</dbReference>
<dbReference type="InterPro" id="IPR003265">
    <property type="entry name" value="HhH-GPD_domain"/>
</dbReference>
<dbReference type="Gene3D" id="1.10.1670.40">
    <property type="match status" value="1"/>
</dbReference>
<dbReference type="InterPro" id="IPR051912">
    <property type="entry name" value="Alkylbase_DNA_Glycosylase/TA"/>
</dbReference>
<proteinExistence type="predicted"/>
<organism evidence="6 7">
    <name type="scientific">Brevundimonas vitisensis</name>
    <dbReference type="NCBI Taxonomy" id="2800818"/>
    <lineage>
        <taxon>Bacteria</taxon>
        <taxon>Pseudomonadati</taxon>
        <taxon>Pseudomonadota</taxon>
        <taxon>Alphaproteobacteria</taxon>
        <taxon>Caulobacterales</taxon>
        <taxon>Caulobacteraceae</taxon>
        <taxon>Brevundimonas</taxon>
    </lineage>
</organism>
<keyword evidence="4" id="KW-0234">DNA repair</keyword>
<dbReference type="RefSeq" id="WP_201102232.1">
    <property type="nucleotide sequence ID" value="NZ_CP067977.1"/>
</dbReference>
<dbReference type="SMART" id="SM00478">
    <property type="entry name" value="ENDO3c"/>
    <property type="match status" value="1"/>
</dbReference>
<evidence type="ECO:0000256" key="1">
    <source>
        <dbReference type="ARBA" id="ARBA00000086"/>
    </source>
</evidence>
<evidence type="ECO:0000313" key="7">
    <source>
        <dbReference type="Proteomes" id="UP000595448"/>
    </source>
</evidence>
<comment type="catalytic activity">
    <reaction evidence="1">
        <text>Hydrolysis of alkylated DNA, releasing 3-methyladenine, 3-methylguanine, 7-methylguanine and 7-methyladenine.</text>
        <dbReference type="EC" id="3.2.2.21"/>
    </reaction>
</comment>
<protein>
    <recommendedName>
        <fullName evidence="2">DNA-3-methyladenine glycosylase II</fullName>
        <ecNumber evidence="2">3.2.2.21</ecNumber>
    </recommendedName>
</protein>
<dbReference type="EMBL" id="CP067977">
    <property type="protein sequence ID" value="QQQ17857.1"/>
    <property type="molecule type" value="Genomic_DNA"/>
</dbReference>
<gene>
    <name evidence="6" type="ORF">JIP62_11025</name>
</gene>
<dbReference type="EC" id="3.2.2.21" evidence="2"/>
<evidence type="ECO:0000256" key="3">
    <source>
        <dbReference type="ARBA" id="ARBA00022763"/>
    </source>
</evidence>
<name>A0ABX7BJY3_9CAUL</name>
<dbReference type="InterPro" id="IPR011257">
    <property type="entry name" value="DNA_glycosylase"/>
</dbReference>
<dbReference type="SUPFAM" id="SSF48150">
    <property type="entry name" value="DNA-glycosylase"/>
    <property type="match status" value="1"/>
</dbReference>
<dbReference type="Pfam" id="PF00730">
    <property type="entry name" value="HhH-GPD"/>
    <property type="match status" value="1"/>
</dbReference>
<feature type="domain" description="HhH-GPD" evidence="5">
    <location>
        <begin position="51"/>
        <end position="205"/>
    </location>
</feature>
<dbReference type="CDD" id="cd00056">
    <property type="entry name" value="ENDO3c"/>
    <property type="match status" value="1"/>
</dbReference>
<keyword evidence="3" id="KW-0227">DNA damage</keyword>
<keyword evidence="7" id="KW-1185">Reference proteome</keyword>
<evidence type="ECO:0000259" key="5">
    <source>
        <dbReference type="SMART" id="SM00478"/>
    </source>
</evidence>
<dbReference type="Proteomes" id="UP000595448">
    <property type="component" value="Chromosome"/>
</dbReference>
<evidence type="ECO:0000313" key="6">
    <source>
        <dbReference type="EMBL" id="QQQ17857.1"/>
    </source>
</evidence>
<sequence>MALAPSPADIAAARAALAVADPALARVHAQMPPFEWRLRPGGFEGLFRMIVEQQVSVAAAASIWARVVAGLGEVTPQAVLALDIETLRGFGLSGQKARYGHEIARAQTDGLIDFDHLERLSDEEAIARLTAIKGVGKWTAETFLMFCEGRLDVFPGGDVALQEAMRWADGADVRPSEKAAYARAEIWRPHRGVAAHLLWGWYGAVKRGEVMIEPVPTAKTAPSRGRAAKGKKP</sequence>
<dbReference type="Gene3D" id="1.10.340.30">
    <property type="entry name" value="Hypothetical protein, domain 2"/>
    <property type="match status" value="1"/>
</dbReference>